<dbReference type="Pfam" id="PF14265">
    <property type="entry name" value="DUF4355"/>
    <property type="match status" value="1"/>
</dbReference>
<evidence type="ECO:0008006" key="3">
    <source>
        <dbReference type="Google" id="ProtNLM"/>
    </source>
</evidence>
<dbReference type="AlphaFoldDB" id="A0A6M3KXY1"/>
<organism evidence="2">
    <name type="scientific">viral metagenome</name>
    <dbReference type="NCBI Taxonomy" id="1070528"/>
    <lineage>
        <taxon>unclassified sequences</taxon>
        <taxon>metagenomes</taxon>
        <taxon>organismal metagenomes</taxon>
    </lineage>
</organism>
<accession>A0A6M3KXY1</accession>
<sequence>MADPQVLETPVRAAPDEAKEPTVKDLIAQIEAIKAAQGGSDRKVKELTSELTKAHEEKEQIAKERMTEKEKATYELERREKALAAKDAEIQAKEWALTRASVVTELDIPKGLADRINGKDRDGMVEDAKRLMEAFNAEVSKEINKRMATNGGPKPETGAAPRGKLTPAQLEAMTQEDAAAMSPEDFRKNVLGIT</sequence>
<gene>
    <name evidence="2" type="ORF">MM415B03101_0010</name>
</gene>
<feature type="region of interest" description="Disordered" evidence="1">
    <location>
        <begin position="1"/>
        <end position="20"/>
    </location>
</feature>
<evidence type="ECO:0000313" key="2">
    <source>
        <dbReference type="EMBL" id="QJA86889.1"/>
    </source>
</evidence>
<proteinExistence type="predicted"/>
<protein>
    <recommendedName>
        <fullName evidence="3">DUF4355 domain-containing protein</fullName>
    </recommendedName>
</protein>
<dbReference type="EMBL" id="MT142666">
    <property type="protein sequence ID" value="QJA86889.1"/>
    <property type="molecule type" value="Genomic_DNA"/>
</dbReference>
<evidence type="ECO:0000256" key="1">
    <source>
        <dbReference type="SAM" id="MobiDB-lite"/>
    </source>
</evidence>
<reference evidence="2" key="1">
    <citation type="submission" date="2020-03" db="EMBL/GenBank/DDBJ databases">
        <title>The deep terrestrial virosphere.</title>
        <authorList>
            <person name="Holmfeldt K."/>
            <person name="Nilsson E."/>
            <person name="Simone D."/>
            <person name="Lopez-Fernandez M."/>
            <person name="Wu X."/>
            <person name="de Brujin I."/>
            <person name="Lundin D."/>
            <person name="Andersson A."/>
            <person name="Bertilsson S."/>
            <person name="Dopson M."/>
        </authorList>
    </citation>
    <scope>NUCLEOTIDE SEQUENCE</scope>
    <source>
        <strain evidence="2">MM415B03101</strain>
    </source>
</reference>
<name>A0A6M3KXY1_9ZZZZ</name>
<feature type="region of interest" description="Disordered" evidence="1">
    <location>
        <begin position="144"/>
        <end position="166"/>
    </location>
</feature>
<dbReference type="InterPro" id="IPR025580">
    <property type="entry name" value="Gp46"/>
</dbReference>